<sequence length="363" mass="41015">MRILDRYFIRMFVFALIFSLFGVWLTALIVDLVEHIDTFIDKHASAFSVIKYYLFWSPYMIGLTIPVAVLLACIFSVGQLARHNELLAIKTAGISLYRILLPLLTLSIAISFLTMAFGEIVVPVANKRKGEIRSFEIGREIKEKNILRRNVFVQGEDGRIFYLGDYNIKTKTGNGVLVQRITKNRLEEQIEAKKMSWKENGWLFENGRERIFSDSLTQPQGEEYRTFGKLFRADMKVKPEAFAERPKDPEEMGYFELAQYVKIRKSAGAEISRELTDLNSKISYPLINFIIVLFGAPIAANPRRSGMAVGVALTLFIAFCSYVVIKGALILGYNGTLSPALAAWSANILFAILGTILLIKAKK</sequence>
<dbReference type="Pfam" id="PF03739">
    <property type="entry name" value="LptF_LptG"/>
    <property type="match status" value="1"/>
</dbReference>
<feature type="transmembrane region" description="Helical" evidence="6">
    <location>
        <begin position="12"/>
        <end position="33"/>
    </location>
</feature>
<evidence type="ECO:0000256" key="1">
    <source>
        <dbReference type="ARBA" id="ARBA00004651"/>
    </source>
</evidence>
<dbReference type="PANTHER" id="PTHR33529">
    <property type="entry name" value="SLR0882 PROTEIN-RELATED"/>
    <property type="match status" value="1"/>
</dbReference>
<evidence type="ECO:0000256" key="3">
    <source>
        <dbReference type="ARBA" id="ARBA00022692"/>
    </source>
</evidence>
<evidence type="ECO:0000313" key="8">
    <source>
        <dbReference type="Proteomes" id="UP000051861"/>
    </source>
</evidence>
<comment type="subcellular location">
    <subcellularLocation>
        <location evidence="1">Cell membrane</location>
        <topology evidence="1">Multi-pass membrane protein</topology>
    </subcellularLocation>
</comment>
<dbReference type="InterPro" id="IPR005495">
    <property type="entry name" value="LptG/LptF_permease"/>
</dbReference>
<comment type="caution">
    <text evidence="7">The sequence shown here is derived from an EMBL/GenBank/DDBJ whole genome shotgun (WGS) entry which is preliminary data.</text>
</comment>
<feature type="transmembrane region" description="Helical" evidence="6">
    <location>
        <begin position="53"/>
        <end position="78"/>
    </location>
</feature>
<name>A0A0S7XS26_UNCSA</name>
<keyword evidence="4 6" id="KW-1133">Transmembrane helix</keyword>
<accession>A0A0S7XS26</accession>
<feature type="transmembrane region" description="Helical" evidence="6">
    <location>
        <begin position="337"/>
        <end position="359"/>
    </location>
</feature>
<keyword evidence="5 6" id="KW-0472">Membrane</keyword>
<organism evidence="7 8">
    <name type="scientific">candidate division WOR-1 bacterium DG_54_3</name>
    <dbReference type="NCBI Taxonomy" id="1703775"/>
    <lineage>
        <taxon>Bacteria</taxon>
        <taxon>Bacillati</taxon>
        <taxon>Saganbacteria</taxon>
    </lineage>
</organism>
<evidence type="ECO:0000256" key="6">
    <source>
        <dbReference type="SAM" id="Phobius"/>
    </source>
</evidence>
<feature type="transmembrane region" description="Helical" evidence="6">
    <location>
        <begin position="307"/>
        <end position="325"/>
    </location>
</feature>
<dbReference type="PANTHER" id="PTHR33529:SF6">
    <property type="entry name" value="YJGP_YJGQ FAMILY PERMEASE"/>
    <property type="match status" value="1"/>
</dbReference>
<dbReference type="GO" id="GO:0015920">
    <property type="term" value="P:lipopolysaccharide transport"/>
    <property type="evidence" value="ECO:0007669"/>
    <property type="project" value="TreeGrafter"/>
</dbReference>
<evidence type="ECO:0000256" key="4">
    <source>
        <dbReference type="ARBA" id="ARBA00022989"/>
    </source>
</evidence>
<gene>
    <name evidence="7" type="ORF">AMJ44_10830</name>
</gene>
<keyword evidence="3 6" id="KW-0812">Transmembrane</keyword>
<feature type="transmembrane region" description="Helical" evidence="6">
    <location>
        <begin position="282"/>
        <end position="300"/>
    </location>
</feature>
<evidence type="ECO:0008006" key="9">
    <source>
        <dbReference type="Google" id="ProtNLM"/>
    </source>
</evidence>
<dbReference type="AlphaFoldDB" id="A0A0S7XS26"/>
<keyword evidence="2" id="KW-1003">Cell membrane</keyword>
<feature type="transmembrane region" description="Helical" evidence="6">
    <location>
        <begin position="99"/>
        <end position="118"/>
    </location>
</feature>
<dbReference type="EMBL" id="LIZX01000131">
    <property type="protein sequence ID" value="KPJ65172.1"/>
    <property type="molecule type" value="Genomic_DNA"/>
</dbReference>
<dbReference type="Proteomes" id="UP000051861">
    <property type="component" value="Unassembled WGS sequence"/>
</dbReference>
<protein>
    <recommendedName>
        <fullName evidence="9">LPS export ABC transporter permease LptG</fullName>
    </recommendedName>
</protein>
<dbReference type="GO" id="GO:0043190">
    <property type="term" value="C:ATP-binding cassette (ABC) transporter complex"/>
    <property type="evidence" value="ECO:0007669"/>
    <property type="project" value="TreeGrafter"/>
</dbReference>
<evidence type="ECO:0000256" key="2">
    <source>
        <dbReference type="ARBA" id="ARBA00022475"/>
    </source>
</evidence>
<evidence type="ECO:0000313" key="7">
    <source>
        <dbReference type="EMBL" id="KPJ65172.1"/>
    </source>
</evidence>
<reference evidence="7 8" key="1">
    <citation type="journal article" date="2015" name="Microbiome">
        <title>Genomic resolution of linkages in carbon, nitrogen, and sulfur cycling among widespread estuary sediment bacteria.</title>
        <authorList>
            <person name="Baker B.J."/>
            <person name="Lazar C.S."/>
            <person name="Teske A.P."/>
            <person name="Dick G.J."/>
        </authorList>
    </citation>
    <scope>NUCLEOTIDE SEQUENCE [LARGE SCALE GENOMIC DNA]</scope>
    <source>
        <strain evidence="7">DG_54_3</strain>
    </source>
</reference>
<evidence type="ECO:0000256" key="5">
    <source>
        <dbReference type="ARBA" id="ARBA00023136"/>
    </source>
</evidence>
<proteinExistence type="predicted"/>